<dbReference type="Pfam" id="PF00440">
    <property type="entry name" value="TetR_N"/>
    <property type="match status" value="1"/>
</dbReference>
<dbReference type="Gene3D" id="1.10.10.60">
    <property type="entry name" value="Homeodomain-like"/>
    <property type="match status" value="1"/>
</dbReference>
<evidence type="ECO:0000259" key="3">
    <source>
        <dbReference type="PROSITE" id="PS50977"/>
    </source>
</evidence>
<dbReference type="SUPFAM" id="SSF48498">
    <property type="entry name" value="Tetracyclin repressor-like, C-terminal domain"/>
    <property type="match status" value="1"/>
</dbReference>
<dbReference type="EMBL" id="QJVJ01000011">
    <property type="protein sequence ID" value="PYI51890.1"/>
    <property type="molecule type" value="Genomic_DNA"/>
</dbReference>
<dbReference type="InterPro" id="IPR050624">
    <property type="entry name" value="HTH-type_Tx_Regulator"/>
</dbReference>
<accession>A0A2V5KDA9</accession>
<dbReference type="GO" id="GO:0003677">
    <property type="term" value="F:DNA binding"/>
    <property type="evidence" value="ECO:0007669"/>
    <property type="project" value="UniProtKB-UniRule"/>
</dbReference>
<feature type="domain" description="HTH tetR-type" evidence="3">
    <location>
        <begin position="9"/>
        <end position="69"/>
    </location>
</feature>
<evidence type="ECO:0000256" key="2">
    <source>
        <dbReference type="PROSITE-ProRule" id="PRU00335"/>
    </source>
</evidence>
<dbReference type="InterPro" id="IPR009057">
    <property type="entry name" value="Homeodomain-like_sf"/>
</dbReference>
<proteinExistence type="predicted"/>
<sequence>MNGFEKRASLIKEKIKKTTLDMLRTSDPKRIRIADIAKRADVSQVTIYNYFGSKEALLQDVFKSFVDGAVRDFENYMAEKRTLKERIEYILFREKEAYRDFPPRLIKEMLIEDHELTRYIEELYKEKTIPLTVQMIQEGKDSGEISQDVSIESVLAMIRLYLSQYETILEMAEQSGDMDRFIKGMVHLFFYGVCGKS</sequence>
<comment type="caution">
    <text evidence="4">The sequence shown here is derived from an EMBL/GenBank/DDBJ whole genome shotgun (WGS) entry which is preliminary data.</text>
</comment>
<evidence type="ECO:0000313" key="4">
    <source>
        <dbReference type="EMBL" id="PYI51890.1"/>
    </source>
</evidence>
<dbReference type="PANTHER" id="PTHR43479">
    <property type="entry name" value="ACREF/ENVCD OPERON REPRESSOR-RELATED"/>
    <property type="match status" value="1"/>
</dbReference>
<dbReference type="AlphaFoldDB" id="A0A2V5KDA9"/>
<gene>
    <name evidence="4" type="ORF">DLM86_23540</name>
</gene>
<name>A0A2V5KDA9_9BACL</name>
<dbReference type="PROSITE" id="PS50977">
    <property type="entry name" value="HTH_TETR_2"/>
    <property type="match status" value="1"/>
</dbReference>
<dbReference type="Proteomes" id="UP000247476">
    <property type="component" value="Unassembled WGS sequence"/>
</dbReference>
<protein>
    <submittedName>
        <fullName evidence="4">TetR/AcrR family transcriptional regulator</fullName>
    </submittedName>
</protein>
<dbReference type="RefSeq" id="WP_110842517.1">
    <property type="nucleotide sequence ID" value="NZ_QJVJ01000011.1"/>
</dbReference>
<dbReference type="OrthoDB" id="113732at2"/>
<dbReference type="PANTHER" id="PTHR43479:SF21">
    <property type="entry name" value="TRANSCRIPTIONAL REGULATOR, TETR FAMILY"/>
    <property type="match status" value="1"/>
</dbReference>
<dbReference type="SUPFAM" id="SSF46689">
    <property type="entry name" value="Homeodomain-like"/>
    <property type="match status" value="1"/>
</dbReference>
<dbReference type="InterPro" id="IPR036271">
    <property type="entry name" value="Tet_transcr_reg_TetR-rel_C_sf"/>
</dbReference>
<evidence type="ECO:0000313" key="5">
    <source>
        <dbReference type="Proteomes" id="UP000247476"/>
    </source>
</evidence>
<evidence type="ECO:0000256" key="1">
    <source>
        <dbReference type="ARBA" id="ARBA00023125"/>
    </source>
</evidence>
<organism evidence="4 5">
    <name type="scientific">Paenibacillus flagellatus</name>
    <dbReference type="NCBI Taxonomy" id="2211139"/>
    <lineage>
        <taxon>Bacteria</taxon>
        <taxon>Bacillati</taxon>
        <taxon>Bacillota</taxon>
        <taxon>Bacilli</taxon>
        <taxon>Bacillales</taxon>
        <taxon>Paenibacillaceae</taxon>
        <taxon>Paenibacillus</taxon>
    </lineage>
</organism>
<keyword evidence="1 2" id="KW-0238">DNA-binding</keyword>
<reference evidence="4 5" key="1">
    <citation type="submission" date="2018-05" db="EMBL/GenBank/DDBJ databases">
        <title>Paenibacillus flagellatus sp. nov., isolated from selenium mineral soil.</title>
        <authorList>
            <person name="Dai X."/>
        </authorList>
    </citation>
    <scope>NUCLEOTIDE SEQUENCE [LARGE SCALE GENOMIC DNA]</scope>
    <source>
        <strain evidence="4 5">DXL2</strain>
    </source>
</reference>
<dbReference type="Gene3D" id="1.10.357.10">
    <property type="entry name" value="Tetracycline Repressor, domain 2"/>
    <property type="match status" value="1"/>
</dbReference>
<keyword evidence="5" id="KW-1185">Reference proteome</keyword>
<dbReference type="InterPro" id="IPR001647">
    <property type="entry name" value="HTH_TetR"/>
</dbReference>
<feature type="DNA-binding region" description="H-T-H motif" evidence="2">
    <location>
        <begin position="32"/>
        <end position="51"/>
    </location>
</feature>